<dbReference type="PANTHER" id="PTHR11085:SF4">
    <property type="entry name" value="NAD-DEPENDENT PROTEIN DEACYLASE"/>
    <property type="match status" value="1"/>
</dbReference>
<feature type="active site" description="Proton acceptor" evidence="4">
    <location>
        <position position="125"/>
    </location>
</feature>
<name>A0A927N9Z5_9ACTN</name>
<dbReference type="GO" id="GO:0070403">
    <property type="term" value="F:NAD+ binding"/>
    <property type="evidence" value="ECO:0007669"/>
    <property type="project" value="InterPro"/>
</dbReference>
<dbReference type="InterPro" id="IPR029035">
    <property type="entry name" value="DHS-like_NAD/FAD-binding_dom"/>
</dbReference>
<dbReference type="EMBL" id="JADBEM010000001">
    <property type="protein sequence ID" value="MBE1611035.1"/>
    <property type="molecule type" value="Genomic_DNA"/>
</dbReference>
<evidence type="ECO:0000256" key="1">
    <source>
        <dbReference type="ARBA" id="ARBA00012928"/>
    </source>
</evidence>
<keyword evidence="4" id="KW-0479">Metal-binding</keyword>
<gene>
    <name evidence="6" type="ORF">HEB94_007883</name>
</gene>
<evidence type="ECO:0000256" key="2">
    <source>
        <dbReference type="ARBA" id="ARBA00022679"/>
    </source>
</evidence>
<keyword evidence="7" id="KW-1185">Reference proteome</keyword>
<dbReference type="PANTHER" id="PTHR11085">
    <property type="entry name" value="NAD-DEPENDENT PROTEIN DEACYLASE SIRTUIN-5, MITOCHONDRIAL-RELATED"/>
    <property type="match status" value="1"/>
</dbReference>
<dbReference type="RefSeq" id="WP_192754312.1">
    <property type="nucleotide sequence ID" value="NZ_BAABJL010000042.1"/>
</dbReference>
<evidence type="ECO:0000313" key="7">
    <source>
        <dbReference type="Proteomes" id="UP000638648"/>
    </source>
</evidence>
<feature type="binding site" evidence="4">
    <location>
        <position position="161"/>
    </location>
    <ligand>
        <name>Zn(2+)</name>
        <dbReference type="ChEBI" id="CHEBI:29105"/>
    </ligand>
</feature>
<feature type="domain" description="Deacetylase sirtuin-type" evidence="5">
    <location>
        <begin position="1"/>
        <end position="259"/>
    </location>
</feature>
<dbReference type="InterPro" id="IPR003000">
    <property type="entry name" value="Sirtuin"/>
</dbReference>
<dbReference type="CDD" id="cd01407">
    <property type="entry name" value="SIR2-fam"/>
    <property type="match status" value="1"/>
</dbReference>
<protein>
    <recommendedName>
        <fullName evidence="1">protein acetyllysine N-acetyltransferase</fullName>
        <ecNumber evidence="1">2.3.1.286</ecNumber>
    </recommendedName>
</protein>
<dbReference type="Proteomes" id="UP000638648">
    <property type="component" value="Unassembled WGS sequence"/>
</dbReference>
<dbReference type="InterPro" id="IPR050134">
    <property type="entry name" value="NAD-dep_sirtuin_deacylases"/>
</dbReference>
<accession>A0A927N9Z5</accession>
<dbReference type="GO" id="GO:0016787">
    <property type="term" value="F:hydrolase activity"/>
    <property type="evidence" value="ECO:0007669"/>
    <property type="project" value="UniProtKB-KW"/>
</dbReference>
<proteinExistence type="predicted"/>
<keyword evidence="2" id="KW-0808">Transferase</keyword>
<evidence type="ECO:0000256" key="3">
    <source>
        <dbReference type="ARBA" id="ARBA00023027"/>
    </source>
</evidence>
<keyword evidence="3" id="KW-0520">NAD</keyword>
<feature type="binding site" evidence="4">
    <location>
        <position position="158"/>
    </location>
    <ligand>
        <name>Zn(2+)</name>
        <dbReference type="ChEBI" id="CHEBI:29105"/>
    </ligand>
</feature>
<dbReference type="PROSITE" id="PS50305">
    <property type="entry name" value="SIRTUIN"/>
    <property type="match status" value="1"/>
</dbReference>
<sequence>MSDQLGEQGSRVSAWLRAAKAVTVLTGAGISTDSGIPDFRGPNGVWTRDPSAERLSTLQDYLADPLVRVESWQRRREHPAWTASPNAGHQALVRLEDAGIVRAIITQNIDGLHQRAGSRQVIEIHGTVWWAVCVSCDLRTPMREVLARVEAGEADPLCPHCGGIQKSATISFGQALDRQVLAAAERAAAGCDLMLAVGTSLQVHPAAGLCDVARRCGARLVVVNAQPTPYDEVASAVLHEPIGEVLPRLADAATRQEAG</sequence>
<dbReference type="NCBIfam" id="NF001753">
    <property type="entry name" value="PRK00481.1-3"/>
    <property type="match status" value="1"/>
</dbReference>
<dbReference type="GO" id="GO:0046872">
    <property type="term" value="F:metal ion binding"/>
    <property type="evidence" value="ECO:0007669"/>
    <property type="project" value="UniProtKB-KW"/>
</dbReference>
<feature type="binding site" evidence="4">
    <location>
        <position position="133"/>
    </location>
    <ligand>
        <name>Zn(2+)</name>
        <dbReference type="ChEBI" id="CHEBI:29105"/>
    </ligand>
</feature>
<dbReference type="AlphaFoldDB" id="A0A927N9Z5"/>
<dbReference type="EC" id="2.3.1.286" evidence="1"/>
<dbReference type="Pfam" id="PF02146">
    <property type="entry name" value="SIR2"/>
    <property type="match status" value="1"/>
</dbReference>
<dbReference type="InterPro" id="IPR026590">
    <property type="entry name" value="Ssirtuin_cat_dom"/>
</dbReference>
<keyword evidence="6" id="KW-0378">Hydrolase</keyword>
<dbReference type="InterPro" id="IPR026591">
    <property type="entry name" value="Sirtuin_cat_small_dom_sf"/>
</dbReference>
<dbReference type="SUPFAM" id="SSF52467">
    <property type="entry name" value="DHS-like NAD/FAD-binding domain"/>
    <property type="match status" value="1"/>
</dbReference>
<keyword evidence="4" id="KW-0862">Zinc</keyword>
<comment type="caution">
    <text evidence="6">The sequence shown here is derived from an EMBL/GenBank/DDBJ whole genome shotgun (WGS) entry which is preliminary data.</text>
</comment>
<dbReference type="Gene3D" id="3.30.1600.10">
    <property type="entry name" value="SIR2/SIRT2 'Small Domain"/>
    <property type="match status" value="1"/>
</dbReference>
<organism evidence="6 7">
    <name type="scientific">Actinopolymorpha pittospori</name>
    <dbReference type="NCBI Taxonomy" id="648752"/>
    <lineage>
        <taxon>Bacteria</taxon>
        <taxon>Bacillati</taxon>
        <taxon>Actinomycetota</taxon>
        <taxon>Actinomycetes</taxon>
        <taxon>Propionibacteriales</taxon>
        <taxon>Actinopolymorphaceae</taxon>
        <taxon>Actinopolymorpha</taxon>
    </lineage>
</organism>
<dbReference type="Gene3D" id="3.40.50.1220">
    <property type="entry name" value="TPP-binding domain"/>
    <property type="match status" value="1"/>
</dbReference>
<evidence type="ECO:0000313" key="6">
    <source>
        <dbReference type="EMBL" id="MBE1611035.1"/>
    </source>
</evidence>
<evidence type="ECO:0000256" key="4">
    <source>
        <dbReference type="PROSITE-ProRule" id="PRU00236"/>
    </source>
</evidence>
<dbReference type="GO" id="GO:0017136">
    <property type="term" value="F:histone deacetylase activity, NAD-dependent"/>
    <property type="evidence" value="ECO:0007669"/>
    <property type="project" value="TreeGrafter"/>
</dbReference>
<evidence type="ECO:0000259" key="5">
    <source>
        <dbReference type="PROSITE" id="PS50305"/>
    </source>
</evidence>
<reference evidence="6" key="1">
    <citation type="submission" date="2020-10" db="EMBL/GenBank/DDBJ databases">
        <title>Sequencing the genomes of 1000 actinobacteria strains.</title>
        <authorList>
            <person name="Klenk H.-P."/>
        </authorList>
    </citation>
    <scope>NUCLEOTIDE SEQUENCE</scope>
    <source>
        <strain evidence="6">DSM 45354</strain>
    </source>
</reference>
<feature type="binding site" evidence="4">
    <location>
        <position position="136"/>
    </location>
    <ligand>
        <name>Zn(2+)</name>
        <dbReference type="ChEBI" id="CHEBI:29105"/>
    </ligand>
</feature>